<feature type="compositionally biased region" description="Basic and acidic residues" evidence="1">
    <location>
        <begin position="67"/>
        <end position="79"/>
    </location>
</feature>
<proteinExistence type="predicted"/>
<gene>
    <name evidence="2" type="ORF">L211DRAFT_868496</name>
</gene>
<evidence type="ECO:0000256" key="1">
    <source>
        <dbReference type="SAM" id="MobiDB-lite"/>
    </source>
</evidence>
<feature type="non-terminal residue" evidence="2">
    <location>
        <position position="1"/>
    </location>
</feature>
<evidence type="ECO:0000313" key="3">
    <source>
        <dbReference type="Proteomes" id="UP000267821"/>
    </source>
</evidence>
<evidence type="ECO:0000313" key="2">
    <source>
        <dbReference type="EMBL" id="RPB23597.1"/>
    </source>
</evidence>
<dbReference type="Proteomes" id="UP000267821">
    <property type="component" value="Unassembled WGS sequence"/>
</dbReference>
<dbReference type="EMBL" id="ML121545">
    <property type="protein sequence ID" value="RPB23597.1"/>
    <property type="molecule type" value="Genomic_DNA"/>
</dbReference>
<keyword evidence="3" id="KW-1185">Reference proteome</keyword>
<dbReference type="AlphaFoldDB" id="A0A3N4LKZ9"/>
<feature type="compositionally biased region" description="Polar residues" evidence="1">
    <location>
        <begin position="84"/>
        <end position="93"/>
    </location>
</feature>
<sequence>PPYNYVIWGEWLGCYLSWTAQDASEQSPRASKAPERAKPPSEQSPRASKAPERAKPPSEQSPQASKAPERAKPPSEQSHKLCNLRTSSTSSATPQKRGYFFFLCIRRIAEGGSYQSGRLIENGE</sequence>
<organism evidence="2 3">
    <name type="scientific">Terfezia boudieri ATCC MYA-4762</name>
    <dbReference type="NCBI Taxonomy" id="1051890"/>
    <lineage>
        <taxon>Eukaryota</taxon>
        <taxon>Fungi</taxon>
        <taxon>Dikarya</taxon>
        <taxon>Ascomycota</taxon>
        <taxon>Pezizomycotina</taxon>
        <taxon>Pezizomycetes</taxon>
        <taxon>Pezizales</taxon>
        <taxon>Pezizaceae</taxon>
        <taxon>Terfezia</taxon>
    </lineage>
</organism>
<protein>
    <submittedName>
        <fullName evidence="2">Uncharacterized protein</fullName>
    </submittedName>
</protein>
<dbReference type="OrthoDB" id="5485705at2759"/>
<name>A0A3N4LKZ9_9PEZI</name>
<accession>A0A3N4LKZ9</accession>
<dbReference type="InParanoid" id="A0A3N4LKZ9"/>
<feature type="region of interest" description="Disordered" evidence="1">
    <location>
        <begin position="23"/>
        <end position="93"/>
    </location>
</feature>
<reference evidence="2 3" key="1">
    <citation type="journal article" date="2018" name="Nat. Ecol. Evol.">
        <title>Pezizomycetes genomes reveal the molecular basis of ectomycorrhizal truffle lifestyle.</title>
        <authorList>
            <person name="Murat C."/>
            <person name="Payen T."/>
            <person name="Noel B."/>
            <person name="Kuo A."/>
            <person name="Morin E."/>
            <person name="Chen J."/>
            <person name="Kohler A."/>
            <person name="Krizsan K."/>
            <person name="Balestrini R."/>
            <person name="Da Silva C."/>
            <person name="Montanini B."/>
            <person name="Hainaut M."/>
            <person name="Levati E."/>
            <person name="Barry K.W."/>
            <person name="Belfiori B."/>
            <person name="Cichocki N."/>
            <person name="Clum A."/>
            <person name="Dockter R.B."/>
            <person name="Fauchery L."/>
            <person name="Guy J."/>
            <person name="Iotti M."/>
            <person name="Le Tacon F."/>
            <person name="Lindquist E.A."/>
            <person name="Lipzen A."/>
            <person name="Malagnac F."/>
            <person name="Mello A."/>
            <person name="Molinier V."/>
            <person name="Miyauchi S."/>
            <person name="Poulain J."/>
            <person name="Riccioni C."/>
            <person name="Rubini A."/>
            <person name="Sitrit Y."/>
            <person name="Splivallo R."/>
            <person name="Traeger S."/>
            <person name="Wang M."/>
            <person name="Zifcakova L."/>
            <person name="Wipf D."/>
            <person name="Zambonelli A."/>
            <person name="Paolocci F."/>
            <person name="Nowrousian M."/>
            <person name="Ottonello S."/>
            <person name="Baldrian P."/>
            <person name="Spatafora J.W."/>
            <person name="Henrissat B."/>
            <person name="Nagy L.G."/>
            <person name="Aury J.M."/>
            <person name="Wincker P."/>
            <person name="Grigoriev I.V."/>
            <person name="Bonfante P."/>
            <person name="Martin F.M."/>
        </authorList>
    </citation>
    <scope>NUCLEOTIDE SEQUENCE [LARGE SCALE GENOMIC DNA]</scope>
    <source>
        <strain evidence="2 3">ATCC MYA-4762</strain>
    </source>
</reference>